<evidence type="ECO:0000259" key="11">
    <source>
        <dbReference type="PROSITE" id="PS51843"/>
    </source>
</evidence>
<dbReference type="EMBL" id="DS268410">
    <property type="protein sequence ID" value="EFO99905.1"/>
    <property type="molecule type" value="Genomic_DNA"/>
</dbReference>
<keyword evidence="4" id="KW-0862">Zinc</keyword>
<keyword evidence="3" id="KW-0863">Zinc-finger</keyword>
<gene>
    <name evidence="12" type="primary">Cre-nhr-130</name>
    <name evidence="12" type="ORF">CRE_18700</name>
</gene>
<dbReference type="PROSITE" id="PS00031">
    <property type="entry name" value="NUCLEAR_REC_DBD_1"/>
    <property type="match status" value="1"/>
</dbReference>
<accession>E3LLA6</accession>
<dbReference type="Pfam" id="PF00105">
    <property type="entry name" value="zf-C4"/>
    <property type="match status" value="1"/>
</dbReference>
<keyword evidence="9" id="KW-0539">Nucleus</keyword>
<dbReference type="OrthoDB" id="5836960at2759"/>
<evidence type="ECO:0000256" key="6">
    <source>
        <dbReference type="ARBA" id="ARBA00023125"/>
    </source>
</evidence>
<dbReference type="GO" id="GO:0008270">
    <property type="term" value="F:zinc ion binding"/>
    <property type="evidence" value="ECO:0007669"/>
    <property type="project" value="UniProtKB-KW"/>
</dbReference>
<dbReference type="Gene3D" id="3.30.50.10">
    <property type="entry name" value="Erythroid Transcription Factor GATA-1, subunit A"/>
    <property type="match status" value="1"/>
</dbReference>
<dbReference type="FunCoup" id="E3LLA6">
    <property type="interactions" value="521"/>
</dbReference>
<dbReference type="OMA" id="TKYPREQ"/>
<dbReference type="InterPro" id="IPR035500">
    <property type="entry name" value="NHR-like_dom_sf"/>
</dbReference>
<dbReference type="Pfam" id="PF00104">
    <property type="entry name" value="Hormone_recep"/>
    <property type="match status" value="2"/>
</dbReference>
<keyword evidence="2" id="KW-0479">Metal-binding</keyword>
<evidence type="ECO:0000256" key="3">
    <source>
        <dbReference type="ARBA" id="ARBA00022771"/>
    </source>
</evidence>
<evidence type="ECO:0000256" key="2">
    <source>
        <dbReference type="ARBA" id="ARBA00022723"/>
    </source>
</evidence>
<feature type="domain" description="NR LBD" evidence="11">
    <location>
        <begin position="209"/>
        <end position="482"/>
    </location>
</feature>
<dbReference type="STRING" id="31234.E3LLA6"/>
<dbReference type="GO" id="GO:0043565">
    <property type="term" value="F:sequence-specific DNA binding"/>
    <property type="evidence" value="ECO:0007669"/>
    <property type="project" value="InterPro"/>
</dbReference>
<feature type="domain" description="NR LBD" evidence="11">
    <location>
        <begin position="595"/>
        <end position="847"/>
    </location>
</feature>
<dbReference type="SMART" id="SM00430">
    <property type="entry name" value="HOLI"/>
    <property type="match status" value="2"/>
</dbReference>
<dbReference type="PANTHER" id="PTHR45680:SF18">
    <property type="entry name" value="NUCLEAR HORMONE RECEPTOR FAMILY-RELATED"/>
    <property type="match status" value="1"/>
</dbReference>
<proteinExistence type="inferred from homology"/>
<dbReference type="PROSITE" id="PS51843">
    <property type="entry name" value="NR_LBD"/>
    <property type="match status" value="2"/>
</dbReference>
<organism evidence="13">
    <name type="scientific">Caenorhabditis remanei</name>
    <name type="common">Caenorhabditis vulgaris</name>
    <dbReference type="NCBI Taxonomy" id="31234"/>
    <lineage>
        <taxon>Eukaryota</taxon>
        <taxon>Metazoa</taxon>
        <taxon>Ecdysozoa</taxon>
        <taxon>Nematoda</taxon>
        <taxon>Chromadorea</taxon>
        <taxon>Rhabditida</taxon>
        <taxon>Rhabditina</taxon>
        <taxon>Rhabditomorpha</taxon>
        <taxon>Rhabditoidea</taxon>
        <taxon>Rhabditidae</taxon>
        <taxon>Peloderinae</taxon>
        <taxon>Caenorhabditis</taxon>
    </lineage>
</organism>
<dbReference type="eggNOG" id="KOG3575">
    <property type="taxonomic scope" value="Eukaryota"/>
</dbReference>
<evidence type="ECO:0000259" key="10">
    <source>
        <dbReference type="PROSITE" id="PS51030"/>
    </source>
</evidence>
<keyword evidence="8" id="KW-0675">Receptor</keyword>
<dbReference type="PRINTS" id="PR00047">
    <property type="entry name" value="STROIDFINGER"/>
</dbReference>
<keyword evidence="6" id="KW-0238">DNA-binding</keyword>
<dbReference type="Proteomes" id="UP000008281">
    <property type="component" value="Unassembled WGS sequence"/>
</dbReference>
<dbReference type="Gene3D" id="1.10.565.10">
    <property type="entry name" value="Retinoid X Receptor"/>
    <property type="match status" value="2"/>
</dbReference>
<keyword evidence="13" id="KW-1185">Reference proteome</keyword>
<dbReference type="InterPro" id="IPR001628">
    <property type="entry name" value="Znf_hrmn_rcpt"/>
</dbReference>
<keyword evidence="5" id="KW-0805">Transcription regulation</keyword>
<feature type="domain" description="Nuclear receptor" evidence="10">
    <location>
        <begin position="46"/>
        <end position="122"/>
    </location>
</feature>
<evidence type="ECO:0000256" key="8">
    <source>
        <dbReference type="ARBA" id="ARBA00023170"/>
    </source>
</evidence>
<protein>
    <submittedName>
        <fullName evidence="12">CRE-NHR-130 protein</fullName>
    </submittedName>
</protein>
<dbReference type="SUPFAM" id="SSF57716">
    <property type="entry name" value="Glucocorticoid receptor-like (DNA-binding domain)"/>
    <property type="match status" value="2"/>
</dbReference>
<evidence type="ECO:0000256" key="7">
    <source>
        <dbReference type="ARBA" id="ARBA00023163"/>
    </source>
</evidence>
<dbReference type="PROSITE" id="PS51030">
    <property type="entry name" value="NUCLEAR_REC_DBD_2"/>
    <property type="match status" value="1"/>
</dbReference>
<evidence type="ECO:0000313" key="13">
    <source>
        <dbReference type="Proteomes" id="UP000008281"/>
    </source>
</evidence>
<evidence type="ECO:0000256" key="4">
    <source>
        <dbReference type="ARBA" id="ARBA00022833"/>
    </source>
</evidence>
<dbReference type="SUPFAM" id="SSF48508">
    <property type="entry name" value="Nuclear receptor ligand-binding domain"/>
    <property type="match status" value="2"/>
</dbReference>
<reference evidence="12" key="1">
    <citation type="submission" date="2007-07" db="EMBL/GenBank/DDBJ databases">
        <title>PCAP assembly of the Caenorhabditis remanei genome.</title>
        <authorList>
            <consortium name="The Caenorhabditis remanei Sequencing Consortium"/>
            <person name="Wilson R.K."/>
        </authorList>
    </citation>
    <scope>NUCLEOTIDE SEQUENCE [LARGE SCALE GENOMIC DNA]</scope>
    <source>
        <strain evidence="12">PB4641</strain>
    </source>
</reference>
<dbReference type="GO" id="GO:0003700">
    <property type="term" value="F:DNA-binding transcription factor activity"/>
    <property type="evidence" value="ECO:0007669"/>
    <property type="project" value="InterPro"/>
</dbReference>
<evidence type="ECO:0000256" key="1">
    <source>
        <dbReference type="ARBA" id="ARBA00005993"/>
    </source>
</evidence>
<dbReference type="AlphaFoldDB" id="E3LLA6"/>
<dbReference type="SMART" id="SM00399">
    <property type="entry name" value="ZnF_C4"/>
    <property type="match status" value="1"/>
</dbReference>
<keyword evidence="7" id="KW-0804">Transcription</keyword>
<dbReference type="InParanoid" id="E3LLA6"/>
<dbReference type="InterPro" id="IPR051152">
    <property type="entry name" value="C.elegans_Orphan_NR"/>
</dbReference>
<dbReference type="InterPro" id="IPR013088">
    <property type="entry name" value="Znf_NHR/GATA"/>
</dbReference>
<evidence type="ECO:0000313" key="12">
    <source>
        <dbReference type="EMBL" id="EFO99905.1"/>
    </source>
</evidence>
<dbReference type="HOGENOM" id="CLU_017245_0_0_1"/>
<dbReference type="PANTHER" id="PTHR45680">
    <property type="entry name" value="NUCLEAR HORMONE RECEPTOR FAMILY"/>
    <property type="match status" value="1"/>
</dbReference>
<sequence length="849" mass="99366">MDTNSSLMQFDVSSIPSSSIFYSPSISPLEEDMPCNDDGQLVTLNYFPCQVCGQPAHGNHFGAISCRACAAFFRRAATGAKTVYKCKKENNCQIWENGRFMCKKCRLDKCNEVGMDPGRFQFDRDPISATEQFINTKQAKKPFFLDSLPEVLISTTLFILLFLFQTIEHFLGRPHFIMFIEPPSYTDKNFIDCQYLLEKATQLLVLGAEKPLFAKNNLQKLALGLNLVRDIPANSQDIHILTKLGKDEAMTWWETDFLAVARWLTYFDDFQQLPQAQQVSRSILNKHEHILFLQVLLLKSVWHVWGRLDKLSLTATSRRRNLCEKRQMMLGWNSVCDPKTVDLDISWFTKYPREQLAFFGFPDEMEDWMAGSALEPLMELQPTDIELTYMLCQLCFHYAGKKWQGEILEVTEKFQECLANDLHSYYVNELHMPRYVGRLNQMLKINNMIQQDIWEKRAKQEIAKIFDIFCIEFSHPEIRGALRKFEYKCKNRKLEQECLIFDAISQQYPCKKCRMDMCLKLGMSVKRFQFGRDCIGPSKTSLTFRPNYLHFVKRNQNKNFVELKFLLEEGEKILLNRVFCLLFTSVLKIDIFQNRSISTSSTLLKLSHGILAVRDLPSFHRYRLVLKWGVNEKLKDWETSFLTVANWLTYFDEFQKLPISLRMKILTGMWHLWVLFDKLALNFMARKHKFGSKDILVAGYNTLFNLNNLEINMAGFSNHREANVDKFIRAIDWNMINFIKPLLDLNPDNVELTFMISQFCFNYVGKRLQGTIVEISDRFQEILANDLHDYYINGQNIVRYSGRLAQLMKFVKSLENDILEKQRKVEVGEVFDVWKVEFSHPEVFKDNLS</sequence>
<evidence type="ECO:0000256" key="5">
    <source>
        <dbReference type="ARBA" id="ARBA00023015"/>
    </source>
</evidence>
<dbReference type="InterPro" id="IPR000536">
    <property type="entry name" value="Nucl_hrmn_rcpt_lig-bd"/>
</dbReference>
<evidence type="ECO:0000256" key="9">
    <source>
        <dbReference type="ARBA" id="ARBA00023242"/>
    </source>
</evidence>
<name>E3LLA6_CAERE</name>
<comment type="similarity">
    <text evidence="1">Belongs to the nuclear hormone receptor family.</text>
</comment>